<dbReference type="GO" id="GO:0005921">
    <property type="term" value="C:gap junction"/>
    <property type="evidence" value="ECO:0007669"/>
    <property type="project" value="UniProtKB-SubCell"/>
</dbReference>
<dbReference type="OrthoDB" id="5867527at2759"/>
<evidence type="ECO:0000256" key="2">
    <source>
        <dbReference type="ARBA" id="ARBA00004651"/>
    </source>
</evidence>
<dbReference type="HOGENOM" id="CLU_035763_1_1_1"/>
<dbReference type="EMBL" id="CAEY01000349">
    <property type="status" value="NOT_ANNOTATED_CDS"/>
    <property type="molecule type" value="Genomic_DNA"/>
</dbReference>
<dbReference type="GO" id="GO:0005886">
    <property type="term" value="C:plasma membrane"/>
    <property type="evidence" value="ECO:0007669"/>
    <property type="project" value="UniProtKB-SubCell"/>
</dbReference>
<proteinExistence type="inferred from homology"/>
<dbReference type="eggNOG" id="ENOG502QR27">
    <property type="taxonomic scope" value="Eukaryota"/>
</dbReference>
<comment type="function">
    <text evidence="12">Structural component of the gap junctions.</text>
</comment>
<comment type="subcellular location">
    <subcellularLocation>
        <location evidence="1">Cell junction</location>
        <location evidence="1">Gap junction</location>
    </subcellularLocation>
    <subcellularLocation>
        <location evidence="2 12">Cell membrane</location>
        <topology evidence="2 12">Multi-pass membrane protein</topology>
    </subcellularLocation>
</comment>
<dbReference type="GO" id="GO:0007602">
    <property type="term" value="P:phototransduction"/>
    <property type="evidence" value="ECO:0007669"/>
    <property type="project" value="TreeGrafter"/>
</dbReference>
<comment type="similarity">
    <text evidence="12">Belongs to the pannexin family.</text>
</comment>
<keyword evidence="5 12" id="KW-0812">Transmembrane</keyword>
<feature type="transmembrane region" description="Helical" evidence="12">
    <location>
        <begin position="177"/>
        <end position="198"/>
    </location>
</feature>
<keyword evidence="7" id="KW-0965">Cell junction</keyword>
<keyword evidence="4" id="KW-1003">Cell membrane</keyword>
<keyword evidence="10 12" id="KW-0472">Membrane</keyword>
<keyword evidence="9 12" id="KW-0406">Ion transport</keyword>
<keyword evidence="8 12" id="KW-1133">Transmembrane helix</keyword>
<evidence type="ECO:0000256" key="6">
    <source>
        <dbReference type="ARBA" id="ARBA00022868"/>
    </source>
</evidence>
<dbReference type="GO" id="GO:0005243">
    <property type="term" value="F:gap junction channel activity"/>
    <property type="evidence" value="ECO:0007669"/>
    <property type="project" value="TreeGrafter"/>
</dbReference>
<evidence type="ECO:0000256" key="4">
    <source>
        <dbReference type="ARBA" id="ARBA00022475"/>
    </source>
</evidence>
<dbReference type="KEGG" id="tut:107366216"/>
<evidence type="ECO:0000256" key="5">
    <source>
        <dbReference type="ARBA" id="ARBA00022692"/>
    </source>
</evidence>
<dbReference type="InterPro" id="IPR000990">
    <property type="entry name" value="Innexin"/>
</dbReference>
<dbReference type="STRING" id="32264.T1KQB8"/>
<evidence type="ECO:0000256" key="12">
    <source>
        <dbReference type="RuleBase" id="RU010713"/>
    </source>
</evidence>
<evidence type="ECO:0000256" key="9">
    <source>
        <dbReference type="ARBA" id="ARBA00023065"/>
    </source>
</evidence>
<dbReference type="Pfam" id="PF00876">
    <property type="entry name" value="Innexin"/>
    <property type="match status" value="1"/>
</dbReference>
<feature type="transmembrane region" description="Helical" evidence="12">
    <location>
        <begin position="109"/>
        <end position="131"/>
    </location>
</feature>
<dbReference type="EnsemblMetazoa" id="tetur17g03570.1">
    <property type="protein sequence ID" value="tetur17g03570.1"/>
    <property type="gene ID" value="tetur17g03570"/>
</dbReference>
<dbReference type="OMA" id="PIVNEEC"/>
<dbReference type="PROSITE" id="PS51013">
    <property type="entry name" value="PANNEXIN"/>
    <property type="match status" value="1"/>
</dbReference>
<evidence type="ECO:0000256" key="1">
    <source>
        <dbReference type="ARBA" id="ARBA00004610"/>
    </source>
</evidence>
<dbReference type="PANTHER" id="PTHR11893">
    <property type="entry name" value="INNEXIN"/>
    <property type="match status" value="1"/>
</dbReference>
<name>T1KQB8_TETUR</name>
<dbReference type="GO" id="GO:0034220">
    <property type="term" value="P:monoatomic ion transmembrane transport"/>
    <property type="evidence" value="ECO:0007669"/>
    <property type="project" value="UniProtKB-KW"/>
</dbReference>
<protein>
    <recommendedName>
        <fullName evidence="12">Innexin</fullName>
    </recommendedName>
</protein>
<evidence type="ECO:0000256" key="3">
    <source>
        <dbReference type="ARBA" id="ARBA00022448"/>
    </source>
</evidence>
<evidence type="ECO:0000313" key="13">
    <source>
        <dbReference type="EnsemblMetazoa" id="tetur17g03570.1"/>
    </source>
</evidence>
<feature type="transmembrane region" description="Helical" evidence="12">
    <location>
        <begin position="268"/>
        <end position="288"/>
    </location>
</feature>
<evidence type="ECO:0000313" key="14">
    <source>
        <dbReference type="Proteomes" id="UP000015104"/>
    </source>
</evidence>
<reference evidence="14" key="1">
    <citation type="submission" date="2011-08" db="EMBL/GenBank/DDBJ databases">
        <authorList>
            <person name="Rombauts S."/>
        </authorList>
    </citation>
    <scope>NUCLEOTIDE SEQUENCE</scope>
    <source>
        <strain evidence="14">London</strain>
    </source>
</reference>
<evidence type="ECO:0000256" key="7">
    <source>
        <dbReference type="ARBA" id="ARBA00022949"/>
    </source>
</evidence>
<sequence length="376" mass="44141">MVFDLFGSLRSITKLDQVCIDNNAFRLHYKATVILLVASSILVTGRQYFGDPIDCIQRDDIPQNVMDTFCWIHSTFTLPNALTKEVGVDVIAPGVDNYKPGEKKVYHKYYQWVCFVLFIQAMFFYVPRYLWKIWEGGRLRSLVLGLNNPVIGAEERADQIGLLTHYLKTNLRYHDSYFYYFVVCEILNFLNVIFQMYLVDAFLGGAFSTYGFEVLRYSEMDPEERVDPMVKIFPRVTKCTFHRYGSSGDVQKHDSLCILPLNIINEKIYIFLWFWFVILAVISGWVIIERMVIIFFPHFRYLYLRSAARLADRNDIREVLDHSRIGDWFILHLLAKNLDSLHFRELVKELRNSLSEEGEKFRPRDINETGFSSKLS</sequence>
<gene>
    <name evidence="12" type="primary">inx</name>
    <name evidence="13" type="synonym">107366216</name>
</gene>
<keyword evidence="11 12" id="KW-0407">Ion channel</keyword>
<dbReference type="AlphaFoldDB" id="T1KQB8"/>
<reference evidence="13" key="2">
    <citation type="submission" date="2015-06" db="UniProtKB">
        <authorList>
            <consortium name="EnsemblMetazoa"/>
        </authorList>
    </citation>
    <scope>IDENTIFICATION</scope>
</reference>
<keyword evidence="3 12" id="KW-0813">Transport</keyword>
<dbReference type="Proteomes" id="UP000015104">
    <property type="component" value="Unassembled WGS sequence"/>
</dbReference>
<evidence type="ECO:0000256" key="10">
    <source>
        <dbReference type="ARBA" id="ARBA00023136"/>
    </source>
</evidence>
<dbReference type="PANTHER" id="PTHR11893:SF41">
    <property type="entry name" value="INNEXIN INX2"/>
    <property type="match status" value="1"/>
</dbReference>
<organism evidence="13 14">
    <name type="scientific">Tetranychus urticae</name>
    <name type="common">Two-spotted spider mite</name>
    <dbReference type="NCBI Taxonomy" id="32264"/>
    <lineage>
        <taxon>Eukaryota</taxon>
        <taxon>Metazoa</taxon>
        <taxon>Ecdysozoa</taxon>
        <taxon>Arthropoda</taxon>
        <taxon>Chelicerata</taxon>
        <taxon>Arachnida</taxon>
        <taxon>Acari</taxon>
        <taxon>Acariformes</taxon>
        <taxon>Trombidiformes</taxon>
        <taxon>Prostigmata</taxon>
        <taxon>Eleutherengona</taxon>
        <taxon>Raphignathae</taxon>
        <taxon>Tetranychoidea</taxon>
        <taxon>Tetranychidae</taxon>
        <taxon>Tetranychus</taxon>
    </lineage>
</organism>
<comment type="caution">
    <text evidence="12">Lacks conserved residue(s) required for the propagation of feature annotation.</text>
</comment>
<dbReference type="PRINTS" id="PR01262">
    <property type="entry name" value="INNEXIN"/>
</dbReference>
<evidence type="ECO:0000256" key="8">
    <source>
        <dbReference type="ARBA" id="ARBA00022989"/>
    </source>
</evidence>
<evidence type="ECO:0000256" key="11">
    <source>
        <dbReference type="ARBA" id="ARBA00023303"/>
    </source>
</evidence>
<keyword evidence="6" id="KW-0303">Gap junction</keyword>
<accession>T1KQB8</accession>
<keyword evidence="14" id="KW-1185">Reference proteome</keyword>